<feature type="domain" description="ABC transporter" evidence="8">
    <location>
        <begin position="9"/>
        <end position="257"/>
    </location>
</feature>
<dbReference type="Proteomes" id="UP000053470">
    <property type="component" value="Unassembled WGS sequence"/>
</dbReference>
<keyword evidence="1" id="KW-0813">Transport</keyword>
<accession>A0A7U7JDC7</accession>
<evidence type="ECO:0000313" key="9">
    <source>
        <dbReference type="EMBL" id="CEJ16798.1"/>
    </source>
</evidence>
<evidence type="ECO:0000256" key="7">
    <source>
        <dbReference type="ARBA" id="ARBA00037066"/>
    </source>
</evidence>
<dbReference type="PROSITE" id="PS00211">
    <property type="entry name" value="ABC_TRANSPORTER_1"/>
    <property type="match status" value="1"/>
</dbReference>
<dbReference type="PANTHER" id="PTHR42794:SF1">
    <property type="entry name" value="HEMIN IMPORT ATP-BINDING PROTEIN HMUV"/>
    <property type="match status" value="1"/>
</dbReference>
<keyword evidence="3" id="KW-0472">Membrane</keyword>
<reference evidence="9" key="1">
    <citation type="submission" date="2014-11" db="EMBL/GenBank/DDBJ databases">
        <authorList>
            <person name="Genoscope - CEA"/>
        </authorList>
    </citation>
    <scope>NUCLEOTIDE SEQUENCE</scope>
    <source>
        <strain evidence="9">IPO1609</strain>
    </source>
</reference>
<evidence type="ECO:0000256" key="2">
    <source>
        <dbReference type="ARBA" id="ARBA00022475"/>
    </source>
</evidence>
<evidence type="ECO:0000256" key="3">
    <source>
        <dbReference type="ARBA" id="ARBA00022519"/>
    </source>
</evidence>
<keyword evidence="5 9" id="KW-0067">ATP-binding</keyword>
<dbReference type="SUPFAM" id="SSF52540">
    <property type="entry name" value="P-loop containing nucleoside triphosphate hydrolases"/>
    <property type="match status" value="1"/>
</dbReference>
<dbReference type="AlphaFoldDB" id="A0A7U7JDC7"/>
<keyword evidence="3" id="KW-0997">Cell inner membrane</keyword>
<dbReference type="InterPro" id="IPR003593">
    <property type="entry name" value="AAA+_ATPase"/>
</dbReference>
<dbReference type="EMBL" id="LN651281">
    <property type="protein sequence ID" value="CEJ16798.1"/>
    <property type="molecule type" value="Genomic_DNA"/>
</dbReference>
<dbReference type="NCBIfam" id="NF010067">
    <property type="entry name" value="PRK13547.1"/>
    <property type="match status" value="1"/>
</dbReference>
<dbReference type="GO" id="GO:0005524">
    <property type="term" value="F:ATP binding"/>
    <property type="evidence" value="ECO:0007669"/>
    <property type="project" value="UniProtKB-KW"/>
</dbReference>
<evidence type="ECO:0000256" key="4">
    <source>
        <dbReference type="ARBA" id="ARBA00022741"/>
    </source>
</evidence>
<organism evidence="9 10">
    <name type="scientific">Ralstonia solanacearum IPO1609</name>
    <dbReference type="NCBI Taxonomy" id="564066"/>
    <lineage>
        <taxon>Bacteria</taxon>
        <taxon>Pseudomonadati</taxon>
        <taxon>Pseudomonadota</taxon>
        <taxon>Betaproteobacteria</taxon>
        <taxon>Burkholderiales</taxon>
        <taxon>Burkholderiaceae</taxon>
        <taxon>Ralstonia</taxon>
        <taxon>Ralstonia solanacearum species complex</taxon>
    </lineage>
</organism>
<evidence type="ECO:0000256" key="6">
    <source>
        <dbReference type="ARBA" id="ARBA00022967"/>
    </source>
</evidence>
<dbReference type="PANTHER" id="PTHR42794">
    <property type="entry name" value="HEMIN IMPORT ATP-BINDING PROTEIN HMUV"/>
    <property type="match status" value="1"/>
</dbReference>
<evidence type="ECO:0000259" key="8">
    <source>
        <dbReference type="PROSITE" id="PS50893"/>
    </source>
</evidence>
<keyword evidence="6" id="KW-1278">Translocase</keyword>
<dbReference type="Gene3D" id="3.40.50.300">
    <property type="entry name" value="P-loop containing nucleotide triphosphate hydrolases"/>
    <property type="match status" value="1"/>
</dbReference>
<evidence type="ECO:0000256" key="1">
    <source>
        <dbReference type="ARBA" id="ARBA00022448"/>
    </source>
</evidence>
<proteinExistence type="predicted"/>
<protein>
    <submittedName>
        <fullName evidence="9">Atp-binding protein</fullName>
    </submittedName>
</protein>
<dbReference type="PROSITE" id="PS50893">
    <property type="entry name" value="ABC_TRANSPORTER_2"/>
    <property type="match status" value="1"/>
</dbReference>
<dbReference type="CDD" id="cd03214">
    <property type="entry name" value="ABC_Iron-Siderophores_B12_Hemin"/>
    <property type="match status" value="1"/>
</dbReference>
<dbReference type="GO" id="GO:0016887">
    <property type="term" value="F:ATP hydrolysis activity"/>
    <property type="evidence" value="ECO:0007669"/>
    <property type="project" value="InterPro"/>
</dbReference>
<evidence type="ECO:0000313" key="10">
    <source>
        <dbReference type="Proteomes" id="UP000053470"/>
    </source>
</evidence>
<dbReference type="InterPro" id="IPR003439">
    <property type="entry name" value="ABC_transporter-like_ATP-bd"/>
</dbReference>
<evidence type="ECO:0000256" key="5">
    <source>
        <dbReference type="ARBA" id="ARBA00022840"/>
    </source>
</evidence>
<keyword evidence="10" id="KW-1185">Reference proteome</keyword>
<reference evidence="9" key="2">
    <citation type="submission" date="2022-04" db="EMBL/GenBank/DDBJ databases">
        <title>Genomic draft of R. solanacearum strain IPO1609, a phylotype IIB1/biovar 2/race 3 strain isolated from potato in Europe.</title>
        <authorList>
            <person name="Boucher C."/>
            <person name="Carrere S."/>
            <person name="Dossat C."/>
            <person name="Elbaz M."/>
            <person name="Genin S."/>
            <person name="Gouzy J."/>
            <person name="Prior P."/>
            <person name="Segurens B."/>
            <person name="Wincker P."/>
        </authorList>
    </citation>
    <scope>NUCLEOTIDE SEQUENCE</scope>
    <source>
        <strain evidence="9">IPO1609</strain>
    </source>
</reference>
<keyword evidence="2" id="KW-1003">Cell membrane</keyword>
<gene>
    <name evidence="9" type="ORF">RSIPO_03492</name>
</gene>
<dbReference type="Pfam" id="PF00005">
    <property type="entry name" value="ABC_tran"/>
    <property type="match status" value="1"/>
</dbReference>
<name>A0A7U7JDC7_RALSL</name>
<dbReference type="InterPro" id="IPR017871">
    <property type="entry name" value="ABC_transporter-like_CS"/>
</dbReference>
<dbReference type="InterPro" id="IPR027417">
    <property type="entry name" value="P-loop_NTPase"/>
</dbReference>
<keyword evidence="4" id="KW-0547">Nucleotide-binding</keyword>
<comment type="function">
    <text evidence="7">Part of the ABC transporter complex HmuTUV involved in hemin import. Responsible for energy coupling to the transport system.</text>
</comment>
<sequence length="275" mass="28800">MTSASGPMLRCRALTLFRRARRVLDAIDLAIRPGELVAVLGRNGCGKTTLLRALAGDFCEPSGDAAITGELTIDGTPLAALPPPQLARRRAVLAQQGERGFAFSARELVSLGGFPHVAAGAIPAGGVIDAALDLADAAPLARRDITTLSGGEFARVQFARALAQIHPAHASGAETRYLLLDEPTAALDLAHQHRLLATVRDLTRDWHMGALAIVHDINLAARYADRLVLLADGRVLAEGPVAGMLQPALIEAAFGVPVRTVDVPGARHPAIVAAM</sequence>
<dbReference type="SMART" id="SM00382">
    <property type="entry name" value="AAA"/>
    <property type="match status" value="1"/>
</dbReference>